<evidence type="ECO:0000256" key="1">
    <source>
        <dbReference type="ARBA" id="ARBA00004651"/>
    </source>
</evidence>
<dbReference type="PANTHER" id="PTHR30489:SF0">
    <property type="entry name" value="LIPOPROTEIN-RELEASING SYSTEM TRANSMEMBRANE PROTEIN LOLE"/>
    <property type="match status" value="1"/>
</dbReference>
<evidence type="ECO:0000313" key="10">
    <source>
        <dbReference type="EMBL" id="TCS87757.1"/>
    </source>
</evidence>
<comment type="caution">
    <text evidence="10">The sequence shown here is derived from an EMBL/GenBank/DDBJ whole genome shotgun (WGS) entry which is preliminary data.</text>
</comment>
<keyword evidence="11" id="KW-1185">Reference proteome</keyword>
<dbReference type="InterPro" id="IPR051447">
    <property type="entry name" value="Lipoprotein-release_system"/>
</dbReference>
<evidence type="ECO:0000256" key="3">
    <source>
        <dbReference type="ARBA" id="ARBA00022475"/>
    </source>
</evidence>
<comment type="subcellular location">
    <subcellularLocation>
        <location evidence="1">Cell membrane</location>
        <topology evidence="1">Multi-pass membrane protein</topology>
    </subcellularLocation>
</comment>
<dbReference type="RefSeq" id="WP_132128845.1">
    <property type="nucleotide sequence ID" value="NZ_CP042432.1"/>
</dbReference>
<name>A0A4R3KV74_9SPHI</name>
<feature type="transmembrane region" description="Helical" evidence="7">
    <location>
        <begin position="325"/>
        <end position="350"/>
    </location>
</feature>
<protein>
    <submittedName>
        <fullName evidence="10">Lipoprotein-releasing system permease protein</fullName>
    </submittedName>
</protein>
<proteinExistence type="inferred from homology"/>
<feature type="domain" description="MacB-like periplasmic core" evidence="9">
    <location>
        <begin position="28"/>
        <end position="213"/>
    </location>
</feature>
<dbReference type="InterPro" id="IPR003838">
    <property type="entry name" value="ABC3_permease_C"/>
</dbReference>
<dbReference type="AlphaFoldDB" id="A0A4R3KV74"/>
<evidence type="ECO:0000259" key="9">
    <source>
        <dbReference type="Pfam" id="PF12704"/>
    </source>
</evidence>
<sequence>MNFELFVAKRVSVKARRTFSRLIVIIGITGIALGLAVMISAFGIVTGFKNTIRDKMVGFTGHIQVSRFDLNTSFENTPVQVMDTAGNLRIKPEDFPGVKTVQVFATKPGIISAGEEIEGVVLKGVGPHYDWAYLNEHLLTGKIPSYSNDSLSENILISQTIAERLKLEAGDDLLMYFVQEPLRRRKLHISGIYQTGLEDLDKLYVIGDLQLIQRLNNWGKTQAGGYELFIEDISRLDELTLEVHQNVDENLQAYSVKEIYPLIFEWLSLLDMNAIVLLILMLLVAGINMISALLIMILERTNMIGILKALGADNFRIRKIFMYNAVYLTGIGMLIGNIVGLGFCFLQDGYHLIGLDQTNYYVDYVPVDLSLLSVVLLNCCTFIVCVLMLIIPSMIVSRVSPVKAIRFK</sequence>
<reference evidence="10 11" key="1">
    <citation type="submission" date="2019-03" db="EMBL/GenBank/DDBJ databases">
        <title>Genomic Encyclopedia of Type Strains, Phase IV (KMG-IV): sequencing the most valuable type-strain genomes for metagenomic binning, comparative biology and taxonomic classification.</title>
        <authorList>
            <person name="Goeker M."/>
        </authorList>
    </citation>
    <scope>NUCLEOTIDE SEQUENCE [LARGE SCALE GENOMIC DNA]</scope>
    <source>
        <strain evidence="10 11">DSM 21100</strain>
    </source>
</reference>
<keyword evidence="10" id="KW-0449">Lipoprotein</keyword>
<feature type="domain" description="ABC3 transporter permease C-terminal" evidence="8">
    <location>
        <begin position="275"/>
        <end position="401"/>
    </location>
</feature>
<feature type="transmembrane region" description="Helical" evidence="7">
    <location>
        <begin position="274"/>
        <end position="298"/>
    </location>
</feature>
<dbReference type="Proteomes" id="UP000295807">
    <property type="component" value="Unassembled WGS sequence"/>
</dbReference>
<evidence type="ECO:0000256" key="5">
    <source>
        <dbReference type="ARBA" id="ARBA00022989"/>
    </source>
</evidence>
<comment type="similarity">
    <text evidence="2">Belongs to the ABC-4 integral membrane protein family. LolC/E subfamily.</text>
</comment>
<keyword evidence="6 7" id="KW-0472">Membrane</keyword>
<keyword evidence="4 7" id="KW-0812">Transmembrane</keyword>
<dbReference type="GO" id="GO:0098797">
    <property type="term" value="C:plasma membrane protein complex"/>
    <property type="evidence" value="ECO:0007669"/>
    <property type="project" value="TreeGrafter"/>
</dbReference>
<evidence type="ECO:0000313" key="11">
    <source>
        <dbReference type="Proteomes" id="UP000295807"/>
    </source>
</evidence>
<dbReference type="OrthoDB" id="1522670at2"/>
<evidence type="ECO:0000256" key="7">
    <source>
        <dbReference type="SAM" id="Phobius"/>
    </source>
</evidence>
<feature type="transmembrane region" description="Helical" evidence="7">
    <location>
        <begin position="370"/>
        <end position="396"/>
    </location>
</feature>
<evidence type="ECO:0000259" key="8">
    <source>
        <dbReference type="Pfam" id="PF02687"/>
    </source>
</evidence>
<keyword evidence="3" id="KW-1003">Cell membrane</keyword>
<dbReference type="InterPro" id="IPR025857">
    <property type="entry name" value="MacB_PCD"/>
</dbReference>
<evidence type="ECO:0000256" key="4">
    <source>
        <dbReference type="ARBA" id="ARBA00022692"/>
    </source>
</evidence>
<feature type="transmembrane region" description="Helical" evidence="7">
    <location>
        <begin position="21"/>
        <end position="45"/>
    </location>
</feature>
<dbReference type="Pfam" id="PF02687">
    <property type="entry name" value="FtsX"/>
    <property type="match status" value="1"/>
</dbReference>
<evidence type="ECO:0000256" key="6">
    <source>
        <dbReference type="ARBA" id="ARBA00023136"/>
    </source>
</evidence>
<keyword evidence="5 7" id="KW-1133">Transmembrane helix</keyword>
<dbReference type="Pfam" id="PF12704">
    <property type="entry name" value="MacB_PCD"/>
    <property type="match status" value="1"/>
</dbReference>
<dbReference type="PANTHER" id="PTHR30489">
    <property type="entry name" value="LIPOPROTEIN-RELEASING SYSTEM TRANSMEMBRANE PROTEIN LOLE"/>
    <property type="match status" value="1"/>
</dbReference>
<accession>A0A4R3KV74</accession>
<gene>
    <name evidence="10" type="ORF">EDD80_104104</name>
</gene>
<dbReference type="GO" id="GO:0044874">
    <property type="term" value="P:lipoprotein localization to outer membrane"/>
    <property type="evidence" value="ECO:0007669"/>
    <property type="project" value="TreeGrafter"/>
</dbReference>
<dbReference type="EMBL" id="SMAD01000004">
    <property type="protein sequence ID" value="TCS87757.1"/>
    <property type="molecule type" value="Genomic_DNA"/>
</dbReference>
<organism evidence="10 11">
    <name type="scientific">Anseongella ginsenosidimutans</name>
    <dbReference type="NCBI Taxonomy" id="496056"/>
    <lineage>
        <taxon>Bacteria</taxon>
        <taxon>Pseudomonadati</taxon>
        <taxon>Bacteroidota</taxon>
        <taxon>Sphingobacteriia</taxon>
        <taxon>Sphingobacteriales</taxon>
        <taxon>Sphingobacteriaceae</taxon>
        <taxon>Anseongella</taxon>
    </lineage>
</organism>
<evidence type="ECO:0000256" key="2">
    <source>
        <dbReference type="ARBA" id="ARBA00005236"/>
    </source>
</evidence>